<reference evidence="2 3" key="1">
    <citation type="journal article" date="2019" name="Environ. Microbiol.">
        <title>At the nexus of three kingdoms: the genome of the mycorrhizal fungus Gigaspora margarita provides insights into plant, endobacterial and fungal interactions.</title>
        <authorList>
            <person name="Venice F."/>
            <person name="Ghignone S."/>
            <person name="Salvioli di Fossalunga A."/>
            <person name="Amselem J."/>
            <person name="Novero M."/>
            <person name="Xianan X."/>
            <person name="Sedzielewska Toro K."/>
            <person name="Morin E."/>
            <person name="Lipzen A."/>
            <person name="Grigoriev I.V."/>
            <person name="Henrissat B."/>
            <person name="Martin F.M."/>
            <person name="Bonfante P."/>
        </authorList>
    </citation>
    <scope>NUCLEOTIDE SEQUENCE [LARGE SCALE GENOMIC DNA]</scope>
    <source>
        <strain evidence="2 3">BEG34</strain>
    </source>
</reference>
<proteinExistence type="predicted"/>
<dbReference type="EMBL" id="WTPW01001189">
    <property type="protein sequence ID" value="KAF0450259.1"/>
    <property type="molecule type" value="Genomic_DNA"/>
</dbReference>
<dbReference type="Pfam" id="PF12937">
    <property type="entry name" value="F-box-like"/>
    <property type="match status" value="1"/>
</dbReference>
<dbReference type="InterPro" id="IPR001810">
    <property type="entry name" value="F-box_dom"/>
</dbReference>
<dbReference type="OrthoDB" id="2351154at2759"/>
<organism evidence="2 3">
    <name type="scientific">Gigaspora margarita</name>
    <dbReference type="NCBI Taxonomy" id="4874"/>
    <lineage>
        <taxon>Eukaryota</taxon>
        <taxon>Fungi</taxon>
        <taxon>Fungi incertae sedis</taxon>
        <taxon>Mucoromycota</taxon>
        <taxon>Glomeromycotina</taxon>
        <taxon>Glomeromycetes</taxon>
        <taxon>Diversisporales</taxon>
        <taxon>Gigasporaceae</taxon>
        <taxon>Gigaspora</taxon>
    </lineage>
</organism>
<comment type="caution">
    <text evidence="2">The sequence shown here is derived from an EMBL/GenBank/DDBJ whole genome shotgun (WGS) entry which is preliminary data.</text>
</comment>
<accession>A0A8H3XF67</accession>
<feature type="domain" description="F-box" evidence="1">
    <location>
        <begin position="3"/>
        <end position="43"/>
    </location>
</feature>
<protein>
    <submittedName>
        <fullName evidence="2">F-box domain-containing protein</fullName>
    </submittedName>
</protein>
<name>A0A8H3XF67_GIGMA</name>
<dbReference type="SUPFAM" id="SSF81383">
    <property type="entry name" value="F-box domain"/>
    <property type="match status" value="1"/>
</dbReference>
<evidence type="ECO:0000313" key="3">
    <source>
        <dbReference type="Proteomes" id="UP000439903"/>
    </source>
</evidence>
<dbReference type="AlphaFoldDB" id="A0A8H3XF67"/>
<dbReference type="InterPro" id="IPR036047">
    <property type="entry name" value="F-box-like_dom_sf"/>
</dbReference>
<gene>
    <name evidence="2" type="ORF">F8M41_002198</name>
</gene>
<evidence type="ECO:0000259" key="1">
    <source>
        <dbReference type="Pfam" id="PF12937"/>
    </source>
</evidence>
<evidence type="ECO:0000313" key="2">
    <source>
        <dbReference type="EMBL" id="KAF0450259.1"/>
    </source>
</evidence>
<keyword evidence="3" id="KW-1185">Reference proteome</keyword>
<dbReference type="Proteomes" id="UP000439903">
    <property type="component" value="Unassembled WGS sequence"/>
</dbReference>
<sequence length="138" mass="15691">MIALPNECFSDIFIKLSDDNKSLFSCLLVNRQWCRNAVQILWSGPIPLKNRKFIKTCLSTLNDEEQAPLKSFGLVLSNNIKPLFEYTTYITTINILSVDGIIDWLNYEMPGPQHFIYSKNDAESMNVVQLIESSLGAI</sequence>